<sequence>MDRVGVLPGLGLEAIDRKRVERAEGKRVAIDDHEGRLSVRHVPSLQSAADIPQDGRRRPRLARVIDTTKGTDVRSSQRSNFLP</sequence>
<feature type="compositionally biased region" description="Polar residues" evidence="1">
    <location>
        <begin position="68"/>
        <end position="83"/>
    </location>
</feature>
<evidence type="ECO:0000313" key="2">
    <source>
        <dbReference type="EMBL" id="GAA2188190.1"/>
    </source>
</evidence>
<dbReference type="Proteomes" id="UP001501084">
    <property type="component" value="Unassembled WGS sequence"/>
</dbReference>
<organism evidence="2 3">
    <name type="scientific">Leucobacter alluvii</name>
    <dbReference type="NCBI Taxonomy" id="340321"/>
    <lineage>
        <taxon>Bacteria</taxon>
        <taxon>Bacillati</taxon>
        <taxon>Actinomycetota</taxon>
        <taxon>Actinomycetes</taxon>
        <taxon>Micrococcales</taxon>
        <taxon>Microbacteriaceae</taxon>
        <taxon>Leucobacter</taxon>
    </lineage>
</organism>
<dbReference type="EMBL" id="BAAAOP010000005">
    <property type="protein sequence ID" value="GAA2188190.1"/>
    <property type="molecule type" value="Genomic_DNA"/>
</dbReference>
<reference evidence="3" key="1">
    <citation type="journal article" date="2019" name="Int. J. Syst. Evol. Microbiol.">
        <title>The Global Catalogue of Microorganisms (GCM) 10K type strain sequencing project: providing services to taxonomists for standard genome sequencing and annotation.</title>
        <authorList>
            <consortium name="The Broad Institute Genomics Platform"/>
            <consortium name="The Broad Institute Genome Sequencing Center for Infectious Disease"/>
            <person name="Wu L."/>
            <person name="Ma J."/>
        </authorList>
    </citation>
    <scope>NUCLEOTIDE SEQUENCE [LARGE SCALE GENOMIC DNA]</scope>
    <source>
        <strain evidence="3">JCM 14919</strain>
    </source>
</reference>
<evidence type="ECO:0000313" key="3">
    <source>
        <dbReference type="Proteomes" id="UP001501084"/>
    </source>
</evidence>
<name>A0ABP5N287_9MICO</name>
<proteinExistence type="predicted"/>
<gene>
    <name evidence="2" type="ORF">GCM10009786_16320</name>
</gene>
<evidence type="ECO:0000256" key="1">
    <source>
        <dbReference type="SAM" id="MobiDB-lite"/>
    </source>
</evidence>
<protein>
    <submittedName>
        <fullName evidence="2">Uncharacterized protein</fullName>
    </submittedName>
</protein>
<keyword evidence="3" id="KW-1185">Reference proteome</keyword>
<accession>A0ABP5N287</accession>
<comment type="caution">
    <text evidence="2">The sequence shown here is derived from an EMBL/GenBank/DDBJ whole genome shotgun (WGS) entry which is preliminary data.</text>
</comment>
<feature type="region of interest" description="Disordered" evidence="1">
    <location>
        <begin position="46"/>
        <end position="83"/>
    </location>
</feature>